<feature type="compositionally biased region" description="Polar residues" evidence="1">
    <location>
        <begin position="56"/>
        <end position="69"/>
    </location>
</feature>
<comment type="caution">
    <text evidence="2">The sequence shown here is derived from an EMBL/GenBank/DDBJ whole genome shotgun (WGS) entry which is preliminary data.</text>
</comment>
<proteinExistence type="predicted"/>
<evidence type="ECO:0000313" key="3">
    <source>
        <dbReference type="Proteomes" id="UP001385951"/>
    </source>
</evidence>
<sequence length="75" mass="8276">MNINQDAVRPRSRVFEGNWEFLRNGAAHVGAYRKKVESGNGDRLLLQFADGTTTVKPRSECTKTSNPVTDTAPPT</sequence>
<gene>
    <name evidence="2" type="ORF">QCA50_005274</name>
</gene>
<name>A0AAW0GRI6_9APHY</name>
<dbReference type="Proteomes" id="UP001385951">
    <property type="component" value="Unassembled WGS sequence"/>
</dbReference>
<reference evidence="2 3" key="1">
    <citation type="submission" date="2022-09" db="EMBL/GenBank/DDBJ databases">
        <authorList>
            <person name="Palmer J.M."/>
        </authorList>
    </citation>
    <scope>NUCLEOTIDE SEQUENCE [LARGE SCALE GENOMIC DNA]</scope>
    <source>
        <strain evidence="2 3">DSM 7382</strain>
    </source>
</reference>
<feature type="region of interest" description="Disordered" evidence="1">
    <location>
        <begin position="56"/>
        <end position="75"/>
    </location>
</feature>
<protein>
    <submittedName>
        <fullName evidence="2">Uncharacterized protein</fullName>
    </submittedName>
</protein>
<accession>A0AAW0GRI6</accession>
<organism evidence="2 3">
    <name type="scientific">Cerrena zonata</name>
    <dbReference type="NCBI Taxonomy" id="2478898"/>
    <lineage>
        <taxon>Eukaryota</taxon>
        <taxon>Fungi</taxon>
        <taxon>Dikarya</taxon>
        <taxon>Basidiomycota</taxon>
        <taxon>Agaricomycotina</taxon>
        <taxon>Agaricomycetes</taxon>
        <taxon>Polyporales</taxon>
        <taxon>Cerrenaceae</taxon>
        <taxon>Cerrena</taxon>
    </lineage>
</organism>
<keyword evidence="3" id="KW-1185">Reference proteome</keyword>
<evidence type="ECO:0000313" key="2">
    <source>
        <dbReference type="EMBL" id="KAK7691870.1"/>
    </source>
</evidence>
<dbReference type="AlphaFoldDB" id="A0AAW0GRI6"/>
<dbReference type="EMBL" id="JASBNA010000005">
    <property type="protein sequence ID" value="KAK7691870.1"/>
    <property type="molecule type" value="Genomic_DNA"/>
</dbReference>
<evidence type="ECO:0000256" key="1">
    <source>
        <dbReference type="SAM" id="MobiDB-lite"/>
    </source>
</evidence>